<evidence type="ECO:0000313" key="1">
    <source>
        <dbReference type="EMBL" id="KAB8075389.1"/>
    </source>
</evidence>
<sequence>MLVNACGQAQPNALQLAKSLKQNKDNLAGCHGEGLKLAAIDISRNVYNISLASSSCSWSFSLRGSLSYQLYCFLTPSKVGSQLDQTDSVQDMARFTPRIWRDSGPAGSIEEFKGWLDVSLDIHKFSYPSSIIETDYGDLIIDSKYQAKVYLKWLSLPSSVSDARPYKLGYNFFDGEVNRDRQRLADKLEEANVVRRIWESAIQKVESTMLPVYVNLLRNFLHAPDIELADQLLDSHTRRLIWKRLLEEANGKQFYYNEKSGPQVCMKWIG</sequence>
<proteinExistence type="predicted"/>
<organism evidence="1 2">
    <name type="scientific">Aspergillus leporis</name>
    <dbReference type="NCBI Taxonomy" id="41062"/>
    <lineage>
        <taxon>Eukaryota</taxon>
        <taxon>Fungi</taxon>
        <taxon>Dikarya</taxon>
        <taxon>Ascomycota</taxon>
        <taxon>Pezizomycotina</taxon>
        <taxon>Eurotiomycetes</taxon>
        <taxon>Eurotiomycetidae</taxon>
        <taxon>Eurotiales</taxon>
        <taxon>Aspergillaceae</taxon>
        <taxon>Aspergillus</taxon>
        <taxon>Aspergillus subgen. Circumdati</taxon>
    </lineage>
</organism>
<reference evidence="1 2" key="1">
    <citation type="submission" date="2019-04" db="EMBL/GenBank/DDBJ databases">
        <title>Friends and foes A comparative genomics study of 23 Aspergillus species from section Flavi.</title>
        <authorList>
            <consortium name="DOE Joint Genome Institute"/>
            <person name="Kjaerbolling I."/>
            <person name="Vesth T."/>
            <person name="Frisvad J.C."/>
            <person name="Nybo J.L."/>
            <person name="Theobald S."/>
            <person name="Kildgaard S."/>
            <person name="Isbrandt T."/>
            <person name="Kuo A."/>
            <person name="Sato A."/>
            <person name="Lyhne E.K."/>
            <person name="Kogle M.E."/>
            <person name="Wiebenga A."/>
            <person name="Kun R.S."/>
            <person name="Lubbers R.J."/>
            <person name="Makela M.R."/>
            <person name="Barry K."/>
            <person name="Chovatia M."/>
            <person name="Clum A."/>
            <person name="Daum C."/>
            <person name="Haridas S."/>
            <person name="He G."/>
            <person name="LaButti K."/>
            <person name="Lipzen A."/>
            <person name="Mondo S."/>
            <person name="Riley R."/>
            <person name="Salamov A."/>
            <person name="Simmons B.A."/>
            <person name="Magnuson J.K."/>
            <person name="Henrissat B."/>
            <person name="Mortensen U.H."/>
            <person name="Larsen T.O."/>
            <person name="Devries R.P."/>
            <person name="Grigoriev I.V."/>
            <person name="Machida M."/>
            <person name="Baker S.E."/>
            <person name="Andersen M.R."/>
        </authorList>
    </citation>
    <scope>NUCLEOTIDE SEQUENCE [LARGE SCALE GENOMIC DNA]</scope>
    <source>
        <strain evidence="1 2">CBS 151.66</strain>
    </source>
</reference>
<accession>A0A5N5X429</accession>
<keyword evidence="2" id="KW-1185">Reference proteome</keyword>
<protein>
    <submittedName>
        <fullName evidence="1">Uncharacterized protein</fullName>
    </submittedName>
</protein>
<name>A0A5N5X429_9EURO</name>
<evidence type="ECO:0000313" key="2">
    <source>
        <dbReference type="Proteomes" id="UP000326565"/>
    </source>
</evidence>
<dbReference type="OrthoDB" id="5376140at2759"/>
<dbReference type="Proteomes" id="UP000326565">
    <property type="component" value="Unassembled WGS sequence"/>
</dbReference>
<dbReference type="AlphaFoldDB" id="A0A5N5X429"/>
<gene>
    <name evidence="1" type="ORF">BDV29DRAFT_190258</name>
</gene>
<dbReference type="EMBL" id="ML732195">
    <property type="protein sequence ID" value="KAB8075389.1"/>
    <property type="molecule type" value="Genomic_DNA"/>
</dbReference>